<evidence type="ECO:0000313" key="2">
    <source>
        <dbReference type="EMBL" id="UUP16001.1"/>
    </source>
</evidence>
<protein>
    <recommendedName>
        <fullName evidence="4">DUF4175 domain-containing protein</fullName>
    </recommendedName>
</protein>
<accession>A0ABY5MJE6</accession>
<reference evidence="2 3" key="1">
    <citation type="submission" date="2018-07" db="EMBL/GenBank/DDBJ databases">
        <title>Genome sequence of Nitratireductor thuwali#1536.</title>
        <authorList>
            <person name="Michoud G."/>
            <person name="Merlino G."/>
            <person name="Sefrji F.O."/>
            <person name="Daffonchio D."/>
        </authorList>
    </citation>
    <scope>NUCLEOTIDE SEQUENCE [LARGE SCALE GENOMIC DNA]</scope>
    <source>
        <strain evidence="3">Nit1536</strain>
    </source>
</reference>
<keyword evidence="1" id="KW-1133">Transmembrane helix</keyword>
<dbReference type="Proteomes" id="UP001342418">
    <property type="component" value="Chromosome"/>
</dbReference>
<keyword evidence="3" id="KW-1185">Reference proteome</keyword>
<keyword evidence="1" id="KW-0472">Membrane</keyword>
<organism evidence="2 3">
    <name type="scientific">Nitratireductor thuwali</name>
    <dbReference type="NCBI Taxonomy" id="2267699"/>
    <lineage>
        <taxon>Bacteria</taxon>
        <taxon>Pseudomonadati</taxon>
        <taxon>Pseudomonadota</taxon>
        <taxon>Alphaproteobacteria</taxon>
        <taxon>Hyphomicrobiales</taxon>
        <taxon>Phyllobacteriaceae</taxon>
        <taxon>Nitratireductor</taxon>
    </lineage>
</organism>
<evidence type="ECO:0000256" key="1">
    <source>
        <dbReference type="SAM" id="Phobius"/>
    </source>
</evidence>
<sequence length="56" mass="5903">MTLNAPTKLVFLISLLIAIIALVGAFGFLAMIPISAVWIMTVAYALLALACVLRGI</sequence>
<proteinExistence type="predicted"/>
<gene>
    <name evidence="2" type="ORF">NTH_00441</name>
</gene>
<dbReference type="RefSeq" id="WP_338528463.1">
    <property type="nucleotide sequence ID" value="NZ_CP030941.1"/>
</dbReference>
<dbReference type="EMBL" id="CP030941">
    <property type="protein sequence ID" value="UUP16001.1"/>
    <property type="molecule type" value="Genomic_DNA"/>
</dbReference>
<keyword evidence="1" id="KW-0812">Transmembrane</keyword>
<evidence type="ECO:0000313" key="3">
    <source>
        <dbReference type="Proteomes" id="UP001342418"/>
    </source>
</evidence>
<name>A0ABY5MJE6_9HYPH</name>
<feature type="transmembrane region" description="Helical" evidence="1">
    <location>
        <begin position="9"/>
        <end position="30"/>
    </location>
</feature>
<feature type="transmembrane region" description="Helical" evidence="1">
    <location>
        <begin position="36"/>
        <end position="53"/>
    </location>
</feature>
<evidence type="ECO:0008006" key="4">
    <source>
        <dbReference type="Google" id="ProtNLM"/>
    </source>
</evidence>